<dbReference type="EMBL" id="QPGA01000063">
    <property type="protein sequence ID" value="RDE49023.1"/>
    <property type="molecule type" value="Genomic_DNA"/>
</dbReference>
<gene>
    <name evidence="1" type="ORF">DVS81_18960</name>
</gene>
<organism evidence="1 2">
    <name type="scientific">Candidatus Accumulibacter meliphilus</name>
    <dbReference type="NCBI Taxonomy" id="2211374"/>
    <lineage>
        <taxon>Bacteria</taxon>
        <taxon>Pseudomonadati</taxon>
        <taxon>Pseudomonadota</taxon>
        <taxon>Betaproteobacteria</taxon>
        <taxon>Candidatus Accumulibacter</taxon>
    </lineage>
</organism>
<evidence type="ECO:0000313" key="1">
    <source>
        <dbReference type="EMBL" id="RDE49023.1"/>
    </source>
</evidence>
<evidence type="ECO:0000313" key="2">
    <source>
        <dbReference type="Proteomes" id="UP000253831"/>
    </source>
</evidence>
<sequence length="107" mass="11436">MPPDPADAADDRYYGVLAPNSPLRDAVTALTHPTEMASAPTMVEPIQPDAAPAEPAHRQAARYVWALLLARIYEALPLLCPKCGGEMKIIAFITDDCGDPGDFRSSG</sequence>
<dbReference type="Proteomes" id="UP000253831">
    <property type="component" value="Unassembled WGS sequence"/>
</dbReference>
<protein>
    <submittedName>
        <fullName evidence="1">Uncharacterized protein</fullName>
    </submittedName>
</protein>
<accession>A0A369XG19</accession>
<proteinExistence type="predicted"/>
<dbReference type="AlphaFoldDB" id="A0A369XG19"/>
<reference evidence="1 2" key="1">
    <citation type="submission" date="2018-05" db="EMBL/GenBank/DDBJ databases">
        <title>Integrated omic analyses show evidence that a Ca. Accumulibacter phosphatis strain performs denitrification under micro-aerobic conditions.</title>
        <authorList>
            <person name="Camejo P.Y."/>
            <person name="Katherine M.D."/>
            <person name="Daniel N.R."/>
        </authorList>
    </citation>
    <scope>NUCLEOTIDE SEQUENCE [LARGE SCALE GENOMIC DNA]</scope>
    <source>
        <strain evidence="1">UW-LDO-IC</strain>
    </source>
</reference>
<comment type="caution">
    <text evidence="1">The sequence shown here is derived from an EMBL/GenBank/DDBJ whole genome shotgun (WGS) entry which is preliminary data.</text>
</comment>
<name>A0A369XG19_9PROT</name>